<accession>A0ABX1KC37</accession>
<protein>
    <submittedName>
        <fullName evidence="3">DUF222 domain-containing protein</fullName>
    </submittedName>
</protein>
<evidence type="ECO:0000259" key="2">
    <source>
        <dbReference type="SMART" id="SM00507"/>
    </source>
</evidence>
<dbReference type="SMART" id="SM00507">
    <property type="entry name" value="HNHc"/>
    <property type="match status" value="1"/>
</dbReference>
<keyword evidence="4" id="KW-1185">Reference proteome</keyword>
<comment type="similarity">
    <text evidence="1">Belongs to the Rv1128c/1148c/1588c/1702c/1945/3466 family.</text>
</comment>
<reference evidence="3 4" key="1">
    <citation type="submission" date="2020-04" db="EMBL/GenBank/DDBJ databases">
        <title>CFH 90308 Microbacterium sp.</title>
        <authorList>
            <person name="Nie G."/>
            <person name="Ming H."/>
            <person name="Xia T."/>
        </authorList>
    </citation>
    <scope>NUCLEOTIDE SEQUENCE [LARGE SCALE GENOMIC DNA]</scope>
    <source>
        <strain evidence="3 4">CFH 90308</strain>
    </source>
</reference>
<proteinExistence type="inferred from homology"/>
<organism evidence="3 4">
    <name type="scientific">Microbacterium salsuginis</name>
    <dbReference type="NCBI Taxonomy" id="2722803"/>
    <lineage>
        <taxon>Bacteria</taxon>
        <taxon>Bacillati</taxon>
        <taxon>Actinomycetota</taxon>
        <taxon>Actinomycetes</taxon>
        <taxon>Micrococcales</taxon>
        <taxon>Microbacteriaceae</taxon>
        <taxon>Microbacterium</taxon>
    </lineage>
</organism>
<dbReference type="RefSeq" id="WP_168913100.1">
    <property type="nucleotide sequence ID" value="NZ_JABACI010000004.1"/>
</dbReference>
<comment type="caution">
    <text evidence="3">The sequence shown here is derived from an EMBL/GenBank/DDBJ whole genome shotgun (WGS) entry which is preliminary data.</text>
</comment>
<dbReference type="Gene3D" id="1.10.30.50">
    <property type="match status" value="1"/>
</dbReference>
<dbReference type="EMBL" id="JABACI010000004">
    <property type="protein sequence ID" value="NLP84602.1"/>
    <property type="molecule type" value="Genomic_DNA"/>
</dbReference>
<dbReference type="Pfam" id="PF02720">
    <property type="entry name" value="DUF222"/>
    <property type="match status" value="1"/>
</dbReference>
<evidence type="ECO:0000313" key="3">
    <source>
        <dbReference type="EMBL" id="NLP84602.1"/>
    </source>
</evidence>
<sequence length="445" mass="47111">MTDHLAPLAAAVDSARGVWGEQAIESLPPGALMKLMEGLSEAQRLLDAGRARVAAEIARQSRPELGPAGLAKTQGFRNPTALIASVTGSGSGEASRLVKVGEATAPRMTLSGQQKPARHPFVAEALAAGRIGSPAASAIVTMLDRVALRADPTAIAEAERTLVEKAPGLGADQFAKLVTRAEAFLDPAGVTRREDELRADRATHMYEDRHGMLVVNSKFDPEHAAPVKAYIDTYVTAQLAAQRDENAPDAARPTIPQMQADALTLLAAHALGCASSDLPVQGATVVVRIDHADLVNETGYAAIDGLTQPVSVATARRMAGGGGIISCVLGSESEILDWGRRKRLFTEPQKLALVERDGGCAMCGAPPSHTKAHHLRWWARDAGPTDLSNGVLLCESCHHRIHDNGWDIRIAGAGTRAKVWFLPPAHVDAARTPRLGGRARFDYAA</sequence>
<dbReference type="CDD" id="cd00085">
    <property type="entry name" value="HNHc"/>
    <property type="match status" value="1"/>
</dbReference>
<dbReference type="Proteomes" id="UP001429745">
    <property type="component" value="Unassembled WGS sequence"/>
</dbReference>
<dbReference type="InterPro" id="IPR003615">
    <property type="entry name" value="HNH_nuc"/>
</dbReference>
<feature type="domain" description="HNH nuclease" evidence="2">
    <location>
        <begin position="348"/>
        <end position="399"/>
    </location>
</feature>
<evidence type="ECO:0000256" key="1">
    <source>
        <dbReference type="ARBA" id="ARBA00023450"/>
    </source>
</evidence>
<gene>
    <name evidence="3" type="ORF">HF576_12150</name>
</gene>
<dbReference type="Pfam" id="PF01844">
    <property type="entry name" value="HNH"/>
    <property type="match status" value="1"/>
</dbReference>
<dbReference type="InterPro" id="IPR002711">
    <property type="entry name" value="HNH"/>
</dbReference>
<evidence type="ECO:0000313" key="4">
    <source>
        <dbReference type="Proteomes" id="UP001429745"/>
    </source>
</evidence>
<dbReference type="InterPro" id="IPR003870">
    <property type="entry name" value="DUF222"/>
</dbReference>
<name>A0ABX1KC37_9MICO</name>